<evidence type="ECO:0000256" key="4">
    <source>
        <dbReference type="ARBA" id="ARBA00022692"/>
    </source>
</evidence>
<keyword evidence="3 7" id="KW-0808">Transferase</keyword>
<comment type="pathway">
    <text evidence="7">Protein modification; lipoprotein biosynthesis (diacylglyceryl transfer).</text>
</comment>
<feature type="transmembrane region" description="Helical" evidence="7">
    <location>
        <begin position="56"/>
        <end position="76"/>
    </location>
</feature>
<proteinExistence type="inferred from homology"/>
<organism evidence="8 9">
    <name type="scientific">Parendozoicomonas haliclonae</name>
    <dbReference type="NCBI Taxonomy" id="1960125"/>
    <lineage>
        <taxon>Bacteria</taxon>
        <taxon>Pseudomonadati</taxon>
        <taxon>Pseudomonadota</taxon>
        <taxon>Gammaproteobacteria</taxon>
        <taxon>Oceanospirillales</taxon>
        <taxon>Endozoicomonadaceae</taxon>
        <taxon>Parendozoicomonas</taxon>
    </lineage>
</organism>
<accession>A0A1X7AGB9</accession>
<feature type="transmembrane region" description="Helical" evidence="7">
    <location>
        <begin position="96"/>
        <end position="113"/>
    </location>
</feature>
<feature type="transmembrane region" description="Helical" evidence="7">
    <location>
        <begin position="200"/>
        <end position="217"/>
    </location>
</feature>
<dbReference type="OrthoDB" id="871140at2"/>
<keyword evidence="8" id="KW-0328">Glycosyltransferase</keyword>
<dbReference type="GO" id="GO:0005886">
    <property type="term" value="C:plasma membrane"/>
    <property type="evidence" value="ECO:0007669"/>
    <property type="project" value="UniProtKB-SubCell"/>
</dbReference>
<keyword evidence="2 7" id="KW-1003">Cell membrane</keyword>
<dbReference type="GO" id="GO:0042158">
    <property type="term" value="P:lipoprotein biosynthetic process"/>
    <property type="evidence" value="ECO:0007669"/>
    <property type="project" value="UniProtKB-UniRule"/>
</dbReference>
<dbReference type="NCBIfam" id="TIGR00544">
    <property type="entry name" value="lgt"/>
    <property type="match status" value="1"/>
</dbReference>
<evidence type="ECO:0000256" key="6">
    <source>
        <dbReference type="ARBA" id="ARBA00023136"/>
    </source>
</evidence>
<dbReference type="AlphaFoldDB" id="A0A1X7AGB9"/>
<dbReference type="Pfam" id="PF01790">
    <property type="entry name" value="LGT"/>
    <property type="match status" value="1"/>
</dbReference>
<feature type="transmembrane region" description="Helical" evidence="7">
    <location>
        <begin position="120"/>
        <end position="140"/>
    </location>
</feature>
<dbReference type="Proteomes" id="UP000196573">
    <property type="component" value="Unassembled WGS sequence"/>
</dbReference>
<keyword evidence="9" id="KW-1185">Reference proteome</keyword>
<dbReference type="InterPro" id="IPR001640">
    <property type="entry name" value="Lgt"/>
</dbReference>
<comment type="subcellular location">
    <subcellularLocation>
        <location evidence="7">Cell membrane</location>
        <topology evidence="7">Multi-pass membrane protein</topology>
    </subcellularLocation>
</comment>
<feature type="transmembrane region" description="Helical" evidence="7">
    <location>
        <begin position="175"/>
        <end position="193"/>
    </location>
</feature>
<dbReference type="EC" id="2.5.1.145" evidence="7"/>
<dbReference type="GO" id="GO:0008961">
    <property type="term" value="F:phosphatidylglycerol-prolipoprotein diacylglyceryl transferase activity"/>
    <property type="evidence" value="ECO:0007669"/>
    <property type="project" value="UniProtKB-UniRule"/>
</dbReference>
<evidence type="ECO:0000256" key="2">
    <source>
        <dbReference type="ARBA" id="ARBA00022475"/>
    </source>
</evidence>
<evidence type="ECO:0000256" key="3">
    <source>
        <dbReference type="ARBA" id="ARBA00022679"/>
    </source>
</evidence>
<keyword evidence="5 7" id="KW-1133">Transmembrane helix</keyword>
<dbReference type="RefSeq" id="WP_087107147.1">
    <property type="nucleotide sequence ID" value="NZ_CBCSCN010000014.1"/>
</dbReference>
<dbReference type="EMBL" id="FWPT01000002">
    <property type="protein sequence ID" value="SMA37849.1"/>
    <property type="molecule type" value="Genomic_DNA"/>
</dbReference>
<keyword evidence="8" id="KW-0449">Lipoprotein</keyword>
<dbReference type="HAMAP" id="MF_01147">
    <property type="entry name" value="Lgt"/>
    <property type="match status" value="1"/>
</dbReference>
<dbReference type="UniPathway" id="UPA00664"/>
<comment type="function">
    <text evidence="7">Catalyzes the transfer of the diacylglyceryl group from phosphatidylglycerol to the sulfhydryl group of the N-terminal cysteine of a prolipoprotein, the first step in the formation of mature lipoproteins.</text>
</comment>
<name>A0A1X7AGB9_9GAMM</name>
<feature type="binding site" evidence="7">
    <location>
        <position position="139"/>
    </location>
    <ligand>
        <name>a 1,2-diacyl-sn-glycero-3-phospho-(1'-sn-glycerol)</name>
        <dbReference type="ChEBI" id="CHEBI:64716"/>
    </ligand>
</feature>
<dbReference type="PANTHER" id="PTHR30589:SF0">
    <property type="entry name" value="PHOSPHATIDYLGLYCEROL--PROLIPOPROTEIN DIACYLGLYCERYL TRANSFERASE"/>
    <property type="match status" value="1"/>
</dbReference>
<comment type="similarity">
    <text evidence="1 7">Belongs to the Lgt family.</text>
</comment>
<feature type="transmembrane region" description="Helical" evidence="7">
    <location>
        <begin position="237"/>
        <end position="257"/>
    </location>
</feature>
<dbReference type="PROSITE" id="PS01311">
    <property type="entry name" value="LGT"/>
    <property type="match status" value="1"/>
</dbReference>
<sequence>MIQYPAIDPVALDLGPLQVHWYGLMYLLAFAGAWFLGSLRCKRSNGLWTQEQLGDLIFYGAIGVVLGGRFGYVIFYNFDYFLQNPLWLFRIDQGGMSFHGGMLGVFLAMYLYGRRIGKSFFQVTDFIAPLVPFGLGAGRIGNFIGGELWGRASDVPWAMIFPTDPLQVARHPSQLYQFAIEGIVIFAVLWWFSARTRPRMAVSGMFLILYGCGRIVAEFFRQPDAQLGFLAWDWLTMGQLLSLPMVIAGIALMVYGYKRYPLVDGINADDRVAPVAGTAQKTPIARSKKARNKG</sequence>
<keyword evidence="6 7" id="KW-0472">Membrane</keyword>
<comment type="catalytic activity">
    <reaction evidence="7">
        <text>L-cysteinyl-[prolipoprotein] + a 1,2-diacyl-sn-glycero-3-phospho-(1'-sn-glycerol) = an S-1,2-diacyl-sn-glyceryl-L-cysteinyl-[prolipoprotein] + sn-glycerol 1-phosphate + H(+)</text>
        <dbReference type="Rhea" id="RHEA:56712"/>
        <dbReference type="Rhea" id="RHEA-COMP:14679"/>
        <dbReference type="Rhea" id="RHEA-COMP:14680"/>
        <dbReference type="ChEBI" id="CHEBI:15378"/>
        <dbReference type="ChEBI" id="CHEBI:29950"/>
        <dbReference type="ChEBI" id="CHEBI:57685"/>
        <dbReference type="ChEBI" id="CHEBI:64716"/>
        <dbReference type="ChEBI" id="CHEBI:140658"/>
        <dbReference type="EC" id="2.5.1.145"/>
    </reaction>
</comment>
<feature type="transmembrane region" description="Helical" evidence="7">
    <location>
        <begin position="19"/>
        <end position="36"/>
    </location>
</feature>
<reference evidence="8 9" key="1">
    <citation type="submission" date="2017-03" db="EMBL/GenBank/DDBJ databases">
        <authorList>
            <person name="Afonso C.L."/>
            <person name="Miller P.J."/>
            <person name="Scott M.A."/>
            <person name="Spackman E."/>
            <person name="Goraichik I."/>
            <person name="Dimitrov K.M."/>
            <person name="Suarez D.L."/>
            <person name="Swayne D.E."/>
        </authorList>
    </citation>
    <scope>NUCLEOTIDE SEQUENCE [LARGE SCALE GENOMIC DNA]</scope>
    <source>
        <strain evidence="8">SB41UT1</strain>
    </source>
</reference>
<evidence type="ECO:0000313" key="8">
    <source>
        <dbReference type="EMBL" id="SMA37849.1"/>
    </source>
</evidence>
<evidence type="ECO:0000256" key="7">
    <source>
        <dbReference type="HAMAP-Rule" id="MF_01147"/>
    </source>
</evidence>
<evidence type="ECO:0000313" key="9">
    <source>
        <dbReference type="Proteomes" id="UP000196573"/>
    </source>
</evidence>
<evidence type="ECO:0000256" key="5">
    <source>
        <dbReference type="ARBA" id="ARBA00022989"/>
    </source>
</evidence>
<protein>
    <recommendedName>
        <fullName evidence="7">Phosphatidylglycerol--prolipoprotein diacylglyceryl transferase</fullName>
        <ecNumber evidence="7">2.5.1.145</ecNumber>
    </recommendedName>
</protein>
<gene>
    <name evidence="7 8" type="primary">lgt</name>
    <name evidence="8" type="ORF">EHSB41UT_00798</name>
</gene>
<evidence type="ECO:0000256" key="1">
    <source>
        <dbReference type="ARBA" id="ARBA00007150"/>
    </source>
</evidence>
<dbReference type="PANTHER" id="PTHR30589">
    <property type="entry name" value="PROLIPOPROTEIN DIACYLGLYCERYL TRANSFERASE"/>
    <property type="match status" value="1"/>
</dbReference>
<keyword evidence="4 7" id="KW-0812">Transmembrane</keyword>